<comment type="caution">
    <text evidence="2">The sequence shown here is derived from an EMBL/GenBank/DDBJ whole genome shotgun (WGS) entry which is preliminary data.</text>
</comment>
<organism evidence="2">
    <name type="scientific">marine sediment metagenome</name>
    <dbReference type="NCBI Taxonomy" id="412755"/>
    <lineage>
        <taxon>unclassified sequences</taxon>
        <taxon>metagenomes</taxon>
        <taxon>ecological metagenomes</taxon>
    </lineage>
</organism>
<feature type="region of interest" description="Disordered" evidence="1">
    <location>
        <begin position="1"/>
        <end position="22"/>
    </location>
</feature>
<accession>A0A0F9WTR5</accession>
<dbReference type="Pfam" id="PF03237">
    <property type="entry name" value="Terminase_6N"/>
    <property type="match status" value="1"/>
</dbReference>
<feature type="compositionally biased region" description="Basic residues" evidence="1">
    <location>
        <begin position="1"/>
        <end position="10"/>
    </location>
</feature>
<dbReference type="AlphaFoldDB" id="A0A0F9WTR5"/>
<evidence type="ECO:0000256" key="1">
    <source>
        <dbReference type="SAM" id="MobiDB-lite"/>
    </source>
</evidence>
<name>A0A0F9WTR5_9ZZZZ</name>
<evidence type="ECO:0000313" key="2">
    <source>
        <dbReference type="EMBL" id="KKN82238.1"/>
    </source>
</evidence>
<dbReference type="Gene3D" id="3.40.50.300">
    <property type="entry name" value="P-loop containing nucleotide triphosphate hydrolases"/>
    <property type="match status" value="1"/>
</dbReference>
<proteinExistence type="predicted"/>
<reference evidence="2" key="1">
    <citation type="journal article" date="2015" name="Nature">
        <title>Complex archaea that bridge the gap between prokaryotes and eukaryotes.</title>
        <authorList>
            <person name="Spang A."/>
            <person name="Saw J.H."/>
            <person name="Jorgensen S.L."/>
            <person name="Zaremba-Niedzwiedzka K."/>
            <person name="Martijn J."/>
            <person name="Lind A.E."/>
            <person name="van Eijk R."/>
            <person name="Schleper C."/>
            <person name="Guy L."/>
            <person name="Ettema T.J."/>
        </authorList>
    </citation>
    <scope>NUCLEOTIDE SEQUENCE</scope>
</reference>
<protein>
    <submittedName>
        <fullName evidence="2">Uncharacterized protein</fullName>
    </submittedName>
</protein>
<dbReference type="EMBL" id="LAZR01000203">
    <property type="protein sequence ID" value="KKN82238.1"/>
    <property type="molecule type" value="Genomic_DNA"/>
</dbReference>
<dbReference type="Gene3D" id="3.30.420.280">
    <property type="match status" value="1"/>
</dbReference>
<sequence>MPTKPQRPRLSRQQQLVRKSGPSEERGLLYPIHEGKQTAFMQADAEEVLYGGAAGGGKSYALRAWFVTYCMTYPGAQVVLFRQSYRQLEDTHIIALQQEIPSSIATYSSGSHVMHFDNGSMFFLRFCERDEEARTYDTSEFDAMGFDELTHFSEYTYTYLRSRCRSTKPWWPGRRIRSAATPLGIGHSWVKEYFVDQYPPMTVWRTPRQSGSYTRVFIPASVEDNYTLMKSDPTYRDTLRGLPYEEQQAKLYGNWNIFTGQFFQRWRSEIHIVEPFDIPPDWDRWIGHDYGFNAPHATLWAARPPGTQSVWFYREQYGEGVTAQEQIFKAWQVTTDSSEKLKGVVLDPSLFSKVNVKGERIKSMAEDWDDTFGKTTTVYRGNNERIPGWKLIRELLDWKEAPDGGVLTPPRMYIMKSCPNLARTLPLMISDKHNIEDIDTKLEDHAPDAARYLVRHIFQGSGQVGDAPKYYIGPKGLSVGRPKVYTPEETLLTLEGLIASHGR</sequence>
<dbReference type="InterPro" id="IPR027417">
    <property type="entry name" value="P-loop_NTPase"/>
</dbReference>
<gene>
    <name evidence="2" type="ORF">LCGC14_0310510</name>
</gene>